<evidence type="ECO:0000256" key="5">
    <source>
        <dbReference type="ARBA" id="ARBA00023002"/>
    </source>
</evidence>
<dbReference type="InterPro" id="IPR009100">
    <property type="entry name" value="AcylCoA_DH/oxidase_NM_dom_sf"/>
</dbReference>
<accession>A0ABU7L6S2</accession>
<feature type="domain" description="Acyl-CoA dehydrogenase/oxidase C-terminal" evidence="6">
    <location>
        <begin position="220"/>
        <end position="348"/>
    </location>
</feature>
<evidence type="ECO:0000256" key="2">
    <source>
        <dbReference type="ARBA" id="ARBA00009347"/>
    </source>
</evidence>
<dbReference type="GO" id="GO:0016491">
    <property type="term" value="F:oxidoreductase activity"/>
    <property type="evidence" value="ECO:0007669"/>
    <property type="project" value="UniProtKB-KW"/>
</dbReference>
<keyword evidence="4" id="KW-0274">FAD</keyword>
<evidence type="ECO:0000256" key="3">
    <source>
        <dbReference type="ARBA" id="ARBA00022630"/>
    </source>
</evidence>
<evidence type="ECO:0000313" key="7">
    <source>
        <dbReference type="EMBL" id="MEE2057223.1"/>
    </source>
</evidence>
<name>A0ABU7L6S2_9NOCA</name>
<keyword evidence="3" id="KW-0285">Flavoprotein</keyword>
<protein>
    <submittedName>
        <fullName evidence="7">Acyl-CoA dehydrogenase family protein</fullName>
        <ecNumber evidence="7">1.-.-.-</ecNumber>
    </submittedName>
</protein>
<comment type="cofactor">
    <cofactor evidence="1">
        <name>FAD</name>
        <dbReference type="ChEBI" id="CHEBI:57692"/>
    </cofactor>
</comment>
<dbReference type="InterPro" id="IPR037069">
    <property type="entry name" value="AcylCoA_DH/ox_N_sf"/>
</dbReference>
<dbReference type="Gene3D" id="1.20.140.10">
    <property type="entry name" value="Butyryl-CoA Dehydrogenase, subunit A, domain 3"/>
    <property type="match status" value="1"/>
</dbReference>
<dbReference type="EMBL" id="JAUTXY010000002">
    <property type="protein sequence ID" value="MEE2057223.1"/>
    <property type="molecule type" value="Genomic_DNA"/>
</dbReference>
<dbReference type="SUPFAM" id="SSF47203">
    <property type="entry name" value="Acyl-CoA dehydrogenase C-terminal domain-like"/>
    <property type="match status" value="1"/>
</dbReference>
<dbReference type="SUPFAM" id="SSF56645">
    <property type="entry name" value="Acyl-CoA dehydrogenase NM domain-like"/>
    <property type="match status" value="1"/>
</dbReference>
<reference evidence="7 8" key="1">
    <citation type="submission" date="2023-07" db="EMBL/GenBank/DDBJ databases">
        <authorList>
            <person name="Girao M."/>
            <person name="Carvalho M.F."/>
        </authorList>
    </citation>
    <scope>NUCLEOTIDE SEQUENCE [LARGE SCALE GENOMIC DNA]</scope>
    <source>
        <strain evidence="7 8">YIM65754</strain>
    </source>
</reference>
<comment type="caution">
    <text evidence="7">The sequence shown here is derived from an EMBL/GenBank/DDBJ whole genome shotgun (WGS) entry which is preliminary data.</text>
</comment>
<proteinExistence type="inferred from homology"/>
<gene>
    <name evidence="7" type="ORF">Q7514_06740</name>
</gene>
<dbReference type="InterPro" id="IPR036250">
    <property type="entry name" value="AcylCo_DH-like_C"/>
</dbReference>
<evidence type="ECO:0000313" key="8">
    <source>
        <dbReference type="Proteomes" id="UP001336020"/>
    </source>
</evidence>
<evidence type="ECO:0000256" key="1">
    <source>
        <dbReference type="ARBA" id="ARBA00001974"/>
    </source>
</evidence>
<comment type="similarity">
    <text evidence="2">Belongs to the acyl-CoA dehydrogenase family.</text>
</comment>
<dbReference type="EC" id="1.-.-.-" evidence="7"/>
<dbReference type="PANTHER" id="PTHR43884:SF20">
    <property type="entry name" value="ACYL-COA DEHYDROGENASE FADE28"/>
    <property type="match status" value="1"/>
</dbReference>
<dbReference type="PANTHER" id="PTHR43884">
    <property type="entry name" value="ACYL-COA DEHYDROGENASE"/>
    <property type="match status" value="1"/>
</dbReference>
<dbReference type="Proteomes" id="UP001336020">
    <property type="component" value="Unassembled WGS sequence"/>
</dbReference>
<organism evidence="7 8">
    <name type="scientific">Rhodococcus artemisiae</name>
    <dbReference type="NCBI Taxonomy" id="714159"/>
    <lineage>
        <taxon>Bacteria</taxon>
        <taxon>Bacillati</taxon>
        <taxon>Actinomycetota</taxon>
        <taxon>Actinomycetes</taxon>
        <taxon>Mycobacteriales</taxon>
        <taxon>Nocardiaceae</taxon>
        <taxon>Rhodococcus</taxon>
    </lineage>
</organism>
<dbReference type="Pfam" id="PF00441">
    <property type="entry name" value="Acyl-CoA_dh_1"/>
    <property type="match status" value="1"/>
</dbReference>
<dbReference type="InterPro" id="IPR009075">
    <property type="entry name" value="AcylCo_DH/oxidase_C"/>
</dbReference>
<keyword evidence="8" id="KW-1185">Reference proteome</keyword>
<dbReference type="RefSeq" id="WP_330132472.1">
    <property type="nucleotide sequence ID" value="NZ_JAUTXY010000002.1"/>
</dbReference>
<sequence>MDFALSDEQEALAEAERAWLTKNDPIAARRPAIDDGPARTTPEGVQHLAESGLIGLLTEDMGGTHVDLAVLVEEHGRAGSPLPVAELAIATRLLEQLDHPVFEDAESGAKLVVPALPSLENSALHAQVDGTTLRLSGTTAPTTGLVDAHSVLVVVSTDSGTEVAAVLPVDTVTVRTLETLDLTRSWSVAEVDVILEEGNWSVLQPGTVALLHDELTTFRALDALGAAARLVDVTVEYAGQRTQFDKPIASFQAIKHHCANMALSVEASRAALWAAAVALDGDDADARTRSVSAAAAFTGEGASATAQTALQVHGGIGFTWEHDVHLLIRRIKVDELLDGSVSYHRRRLVSA</sequence>
<dbReference type="Gene3D" id="1.10.540.10">
    <property type="entry name" value="Acyl-CoA dehydrogenase/oxidase, N-terminal domain"/>
    <property type="match status" value="1"/>
</dbReference>
<keyword evidence="5 7" id="KW-0560">Oxidoreductase</keyword>
<evidence type="ECO:0000259" key="6">
    <source>
        <dbReference type="Pfam" id="PF00441"/>
    </source>
</evidence>
<evidence type="ECO:0000256" key="4">
    <source>
        <dbReference type="ARBA" id="ARBA00022827"/>
    </source>
</evidence>